<protein>
    <submittedName>
        <fullName evidence="1">Uncharacterized protein</fullName>
    </submittedName>
</protein>
<dbReference type="Proteomes" id="UP001150603">
    <property type="component" value="Unassembled WGS sequence"/>
</dbReference>
<proteinExistence type="predicted"/>
<accession>A0ACC1JG48</accession>
<keyword evidence="2" id="KW-1185">Reference proteome</keyword>
<gene>
    <name evidence="1" type="ORF">FBU59_000688</name>
</gene>
<name>A0ACC1JG48_9FUNG</name>
<organism evidence="1 2">
    <name type="scientific">Linderina macrospora</name>
    <dbReference type="NCBI Taxonomy" id="4868"/>
    <lineage>
        <taxon>Eukaryota</taxon>
        <taxon>Fungi</taxon>
        <taxon>Fungi incertae sedis</taxon>
        <taxon>Zoopagomycota</taxon>
        <taxon>Kickxellomycotina</taxon>
        <taxon>Kickxellomycetes</taxon>
        <taxon>Kickxellales</taxon>
        <taxon>Kickxellaceae</taxon>
        <taxon>Linderina</taxon>
    </lineage>
</organism>
<evidence type="ECO:0000313" key="1">
    <source>
        <dbReference type="EMBL" id="KAJ1950427.1"/>
    </source>
</evidence>
<dbReference type="EMBL" id="JANBPW010000206">
    <property type="protein sequence ID" value="KAJ1950427.1"/>
    <property type="molecule type" value="Genomic_DNA"/>
</dbReference>
<evidence type="ECO:0000313" key="2">
    <source>
        <dbReference type="Proteomes" id="UP001150603"/>
    </source>
</evidence>
<reference evidence="1" key="1">
    <citation type="submission" date="2022-07" db="EMBL/GenBank/DDBJ databases">
        <title>Phylogenomic reconstructions and comparative analyses of Kickxellomycotina fungi.</title>
        <authorList>
            <person name="Reynolds N.K."/>
            <person name="Stajich J.E."/>
            <person name="Barry K."/>
            <person name="Grigoriev I.V."/>
            <person name="Crous P."/>
            <person name="Smith M.E."/>
        </authorList>
    </citation>
    <scope>NUCLEOTIDE SEQUENCE</scope>
    <source>
        <strain evidence="1">NRRL 5244</strain>
    </source>
</reference>
<comment type="caution">
    <text evidence="1">The sequence shown here is derived from an EMBL/GenBank/DDBJ whole genome shotgun (WGS) entry which is preliminary data.</text>
</comment>
<sequence>MFCSCDAHCLYSIPDSDDEVERMLATLAWWFLKLLTHTGKVLKPFNSVLGEQFFCYWEIDANELPSPAGISSSSATAVSTESDEQDAKGKPCVEYITEQISHHLPVSVHVY</sequence>